<evidence type="ECO:0000313" key="2">
    <source>
        <dbReference type="EMBL" id="SKB59952.1"/>
    </source>
</evidence>
<dbReference type="Gene3D" id="3.40.50.720">
    <property type="entry name" value="NAD(P)-binding Rossmann-like Domain"/>
    <property type="match status" value="1"/>
</dbReference>
<dbReference type="PANTHER" id="PTHR33303">
    <property type="entry name" value="CYTOPLASMIC PROTEIN-RELATED"/>
    <property type="match status" value="1"/>
</dbReference>
<dbReference type="EMBL" id="FUYN01000005">
    <property type="protein sequence ID" value="SKB59952.1"/>
    <property type="molecule type" value="Genomic_DNA"/>
</dbReference>
<dbReference type="RefSeq" id="WP_079590044.1">
    <property type="nucleotide sequence ID" value="NZ_FUYN01000005.1"/>
</dbReference>
<dbReference type="InterPro" id="IPR036291">
    <property type="entry name" value="NAD(P)-bd_dom_sf"/>
</dbReference>
<dbReference type="Proteomes" id="UP000243406">
    <property type="component" value="Unassembled WGS sequence"/>
</dbReference>
<dbReference type="SUPFAM" id="SSF51735">
    <property type="entry name" value="NAD(P)-binding Rossmann-fold domains"/>
    <property type="match status" value="1"/>
</dbReference>
<accession>A0A1T5CKD4</accession>
<reference evidence="3" key="1">
    <citation type="submission" date="2017-02" db="EMBL/GenBank/DDBJ databases">
        <authorList>
            <person name="Varghese N."/>
            <person name="Submissions S."/>
        </authorList>
    </citation>
    <scope>NUCLEOTIDE SEQUENCE [LARGE SCALE GENOMIC DNA]</scope>
    <source>
        <strain evidence="3">ATCC 35199</strain>
    </source>
</reference>
<dbReference type="OrthoDB" id="9804695at2"/>
<sequence>MNMNEIKKTMLESKNWAIYGATPDKNKFGYKIPTRMKNHGYKVFGINPKYKGETVNDVEIYSSLDEINEKIDCIDIVVNPKIAMMVIDEAVKNGIKYLWFQPGTWDDEVIKKALDNNLNIVYGHCVYAILGMEE</sequence>
<protein>
    <recommendedName>
        <fullName evidence="1">CoA-binding domain-containing protein</fullName>
    </recommendedName>
</protein>
<organism evidence="2 3">
    <name type="scientific">Acetoanaerobium noterae</name>
    <dbReference type="NCBI Taxonomy" id="745369"/>
    <lineage>
        <taxon>Bacteria</taxon>
        <taxon>Bacillati</taxon>
        <taxon>Bacillota</taxon>
        <taxon>Clostridia</taxon>
        <taxon>Peptostreptococcales</taxon>
        <taxon>Filifactoraceae</taxon>
        <taxon>Acetoanaerobium</taxon>
    </lineage>
</organism>
<proteinExistence type="predicted"/>
<feature type="domain" description="CoA-binding" evidence="1">
    <location>
        <begin position="10"/>
        <end position="104"/>
    </location>
</feature>
<keyword evidence="3" id="KW-1185">Reference proteome</keyword>
<dbReference type="InterPro" id="IPR003781">
    <property type="entry name" value="CoA-bd"/>
</dbReference>
<dbReference type="Pfam" id="PF13380">
    <property type="entry name" value="CoA_binding_2"/>
    <property type="match status" value="1"/>
</dbReference>
<dbReference type="AlphaFoldDB" id="A0A1T5CKD4"/>
<gene>
    <name evidence="2" type="ORF">SAMN02745120_2239</name>
</gene>
<dbReference type="PANTHER" id="PTHR33303:SF2">
    <property type="entry name" value="COA-BINDING DOMAIN-CONTAINING PROTEIN"/>
    <property type="match status" value="1"/>
</dbReference>
<evidence type="ECO:0000313" key="3">
    <source>
        <dbReference type="Proteomes" id="UP000243406"/>
    </source>
</evidence>
<dbReference type="SMART" id="SM00881">
    <property type="entry name" value="CoA_binding"/>
    <property type="match status" value="1"/>
</dbReference>
<evidence type="ECO:0000259" key="1">
    <source>
        <dbReference type="SMART" id="SM00881"/>
    </source>
</evidence>
<name>A0A1T5CKD4_9FIRM</name>